<keyword evidence="3" id="KW-1185">Reference proteome</keyword>
<evidence type="ECO:0000313" key="3">
    <source>
        <dbReference type="Proteomes" id="UP000202485"/>
    </source>
</evidence>
<dbReference type="InterPro" id="IPR047111">
    <property type="entry name" value="YbaP-like"/>
</dbReference>
<keyword evidence="1" id="KW-0732">Signal</keyword>
<sequence>MRLFLFALLAALHPILAHAACDGRDLRQDMTPEARAELNAATSQMAYPEGNHWIAQKDNTVLHLIGTLHVNDPRMGPVVERLAPTLSEADAFYFEITQSDMSAFEQDLAKDFSPVLINSGPTLIDLMSDEDWAVISKALSARGIPGWMAAKLRPWFLSMILGMPPCMLQVPDADRGMDARLTELAEAAGKPQYSLEQIEDLIAIFDSHTLEEQVQSLVRMVDAFDAGDDHMATMASAYFEEKHAEILQFAKIYGREASGLAPDVFAQEWAAFEDQLLVQRNNNWMETILTIENQTAVIAVGAGHLGGDHGLLQQLERAGYQLSRAQF</sequence>
<name>A0A238KYN6_9RHOB</name>
<dbReference type="CDD" id="cd14789">
    <property type="entry name" value="Tiki"/>
    <property type="match status" value="1"/>
</dbReference>
<dbReference type="PANTHER" id="PTHR40590">
    <property type="entry name" value="CYTOPLASMIC PROTEIN-RELATED"/>
    <property type="match status" value="1"/>
</dbReference>
<accession>A0A238KYN6</accession>
<dbReference type="AlphaFoldDB" id="A0A238KYN6"/>
<dbReference type="InterPro" id="IPR002816">
    <property type="entry name" value="TraB/PrgY/GumN_fam"/>
</dbReference>
<reference evidence="3" key="1">
    <citation type="submission" date="2017-05" db="EMBL/GenBank/DDBJ databases">
        <authorList>
            <person name="Rodrigo-Torres L."/>
            <person name="Arahal R. D."/>
            <person name="Lucena T."/>
        </authorList>
    </citation>
    <scope>NUCLEOTIDE SEQUENCE [LARGE SCALE GENOMIC DNA]</scope>
    <source>
        <strain evidence="3">CECT 8715</strain>
    </source>
</reference>
<dbReference type="Proteomes" id="UP000202485">
    <property type="component" value="Unassembled WGS sequence"/>
</dbReference>
<evidence type="ECO:0000256" key="1">
    <source>
        <dbReference type="SAM" id="SignalP"/>
    </source>
</evidence>
<dbReference type="RefSeq" id="WP_093965030.1">
    <property type="nucleotide sequence ID" value="NZ_FXYG01000004.1"/>
</dbReference>
<gene>
    <name evidence="2" type="ORF">RUA8715_03161</name>
</gene>
<dbReference type="Pfam" id="PF01963">
    <property type="entry name" value="TraB_PrgY_gumN"/>
    <property type="match status" value="1"/>
</dbReference>
<dbReference type="OrthoDB" id="9806326at2"/>
<evidence type="ECO:0000313" key="2">
    <source>
        <dbReference type="EMBL" id="SMX47691.1"/>
    </source>
</evidence>
<protein>
    <submittedName>
        <fullName evidence="2">TraB family protein</fullName>
    </submittedName>
</protein>
<organism evidence="2 3">
    <name type="scientific">Ruegeria arenilitoris</name>
    <dbReference type="NCBI Taxonomy" id="1173585"/>
    <lineage>
        <taxon>Bacteria</taxon>
        <taxon>Pseudomonadati</taxon>
        <taxon>Pseudomonadota</taxon>
        <taxon>Alphaproteobacteria</taxon>
        <taxon>Rhodobacterales</taxon>
        <taxon>Roseobacteraceae</taxon>
        <taxon>Ruegeria</taxon>
    </lineage>
</organism>
<dbReference type="PANTHER" id="PTHR40590:SF1">
    <property type="entry name" value="CYTOPLASMIC PROTEIN"/>
    <property type="match status" value="1"/>
</dbReference>
<proteinExistence type="predicted"/>
<feature type="chain" id="PRO_5012037122" evidence="1">
    <location>
        <begin position="20"/>
        <end position="327"/>
    </location>
</feature>
<feature type="signal peptide" evidence="1">
    <location>
        <begin position="1"/>
        <end position="19"/>
    </location>
</feature>
<dbReference type="EMBL" id="FXYG01000004">
    <property type="protein sequence ID" value="SMX47691.1"/>
    <property type="molecule type" value="Genomic_DNA"/>
</dbReference>